<protein>
    <submittedName>
        <fullName evidence="2">Uncharacterized protein</fullName>
    </submittedName>
</protein>
<dbReference type="Proteomes" id="UP000694050">
    <property type="component" value="Unassembled WGS sequence"/>
</dbReference>
<reference evidence="2" key="1">
    <citation type="submission" date="2021-04" db="EMBL/GenBank/DDBJ databases">
        <title>First draft genome resource for Brassicaceae pathogens Fusarium oxysporum f. sp. raphani and Fusarium oxysporum f. sp. rapae.</title>
        <authorList>
            <person name="Asai S."/>
        </authorList>
    </citation>
    <scope>NUCLEOTIDE SEQUENCE</scope>
    <source>
        <strain evidence="2">Tf1208</strain>
    </source>
</reference>
<proteinExistence type="predicted"/>
<feature type="region of interest" description="Disordered" evidence="1">
    <location>
        <begin position="187"/>
        <end position="238"/>
    </location>
</feature>
<accession>A0A8J5TNX2</accession>
<dbReference type="EMBL" id="JAELUQ010000017">
    <property type="protein sequence ID" value="KAG7402754.1"/>
    <property type="molecule type" value="Genomic_DNA"/>
</dbReference>
<gene>
    <name evidence="2" type="ORF">Forpe1208_v016981</name>
</gene>
<organism evidence="2 3">
    <name type="scientific">Fusarium oxysporum f. sp. rapae</name>
    <dbReference type="NCBI Taxonomy" id="485398"/>
    <lineage>
        <taxon>Eukaryota</taxon>
        <taxon>Fungi</taxon>
        <taxon>Dikarya</taxon>
        <taxon>Ascomycota</taxon>
        <taxon>Pezizomycotina</taxon>
        <taxon>Sordariomycetes</taxon>
        <taxon>Hypocreomycetidae</taxon>
        <taxon>Hypocreales</taxon>
        <taxon>Nectriaceae</taxon>
        <taxon>Fusarium</taxon>
        <taxon>Fusarium oxysporum species complex</taxon>
    </lineage>
</organism>
<sequence length="438" mass="49849">MATSSETPPLIDWGFRQVQISKKKKMKKGGRTHTLPVPPPPPAEQDAWQPEASVEKASYDDDMTCEPEIPTEYGLSATDSESYAACDIPAPEAKEGPMSEKLGENEAATITTTITAEEEEELAALTLKKAKRGRLIKKDMVRLTLLTQRAQNAAQAQAAKGDEDAAVEAIPEKPDWGYTRDYVALEKPPADETPKEDKPWPEEEDAAVEAEPIEDAKPMDDAPEEEHKEPKPDDYIQKDPEIAKLPFSSPYKLTAYLQQILEQACFAYGQKNWPELLRKNNWDCVEAVSLTTWVKKLEDTLDTQPSRCLLQSIAEVQAIAVERRPIDWPMMKKFFDDAVELTKILKVKEYGEIIIQIQLDIGKIMKSLSQDEEETRSQEEKKLHWIAEERRKLDEREAEVRKGSEKSTKEFQKSAEWEVKRVLKEAEKTLETREFFRG</sequence>
<comment type="caution">
    <text evidence="2">The sequence shown here is derived from an EMBL/GenBank/DDBJ whole genome shotgun (WGS) entry which is preliminary data.</text>
</comment>
<dbReference type="AlphaFoldDB" id="A0A8J5TNX2"/>
<feature type="compositionally biased region" description="Basic residues" evidence="1">
    <location>
        <begin position="22"/>
        <end position="31"/>
    </location>
</feature>
<evidence type="ECO:0000313" key="3">
    <source>
        <dbReference type="Proteomes" id="UP000694050"/>
    </source>
</evidence>
<feature type="region of interest" description="Disordered" evidence="1">
    <location>
        <begin position="22"/>
        <end position="80"/>
    </location>
</feature>
<feature type="compositionally biased region" description="Acidic residues" evidence="1">
    <location>
        <begin position="202"/>
        <end position="213"/>
    </location>
</feature>
<feature type="compositionally biased region" description="Basic and acidic residues" evidence="1">
    <location>
        <begin position="214"/>
        <end position="238"/>
    </location>
</feature>
<feature type="compositionally biased region" description="Basic and acidic residues" evidence="1">
    <location>
        <begin position="188"/>
        <end position="201"/>
    </location>
</feature>
<evidence type="ECO:0000313" key="2">
    <source>
        <dbReference type="EMBL" id="KAG7402754.1"/>
    </source>
</evidence>
<name>A0A8J5TNX2_FUSOX</name>
<evidence type="ECO:0000256" key="1">
    <source>
        <dbReference type="SAM" id="MobiDB-lite"/>
    </source>
</evidence>